<reference evidence="1" key="1">
    <citation type="submission" date="2019-03" db="EMBL/GenBank/DDBJ databases">
        <authorList>
            <person name="Ashton P.M."/>
            <person name="Dallman T."/>
            <person name="Nair S."/>
            <person name="De Pinna E."/>
            <person name="Peters T."/>
            <person name="Grant K."/>
        </authorList>
    </citation>
    <scope>NUCLEOTIDE SEQUENCE</scope>
    <source>
        <strain evidence="1">266927</strain>
    </source>
</reference>
<accession>A0A5H7IJT5</accession>
<organism evidence="1">
    <name type="scientific">Salmonella enterica subsp. enterica serovar Mapo</name>
    <dbReference type="NCBI Taxonomy" id="2564752"/>
    <lineage>
        <taxon>Bacteria</taxon>
        <taxon>Pseudomonadati</taxon>
        <taxon>Pseudomonadota</taxon>
        <taxon>Gammaproteobacteria</taxon>
        <taxon>Enterobacterales</taxon>
        <taxon>Enterobacteriaceae</taxon>
        <taxon>Salmonella</taxon>
    </lineage>
</organism>
<dbReference type="AlphaFoldDB" id="A0A5H7IJT5"/>
<comment type="caution">
    <text evidence="1">The sequence shown here is derived from an EMBL/GenBank/DDBJ whole genome shotgun (WGS) entry which is preliminary data.</text>
</comment>
<sequence>MLQKCGVTGLAQRVIRVLKERRLLNSEIAKLLNINEEVLLRESKNFLRKAASYEITAGKSFINERGVRDRVYELIRHEPERAMASCKLRNNIYFGVNKKSRMSKRNIFLEAARERSRLINTGNYSREEEVKLCEKYGL</sequence>
<protein>
    <submittedName>
        <fullName evidence="1">Uncharacterized protein</fullName>
    </submittedName>
</protein>
<name>A0A5H7IJT5_SALET</name>
<gene>
    <name evidence="1" type="ORF">E0940_10975</name>
</gene>
<proteinExistence type="predicted"/>
<dbReference type="EMBL" id="AAIETE010000007">
    <property type="protein sequence ID" value="ECD4527319.1"/>
    <property type="molecule type" value="Genomic_DNA"/>
</dbReference>
<evidence type="ECO:0000313" key="1">
    <source>
        <dbReference type="EMBL" id="ECD4527319.1"/>
    </source>
</evidence>